<keyword evidence="11" id="KW-1185">Reference proteome</keyword>
<feature type="transmembrane region" description="Helical" evidence="9">
    <location>
        <begin position="115"/>
        <end position="143"/>
    </location>
</feature>
<evidence type="ECO:0000313" key="11">
    <source>
        <dbReference type="Proteomes" id="UP000581189"/>
    </source>
</evidence>
<dbReference type="InterPro" id="IPR001734">
    <property type="entry name" value="Na/solute_symporter"/>
</dbReference>
<evidence type="ECO:0000256" key="9">
    <source>
        <dbReference type="SAM" id="Phobius"/>
    </source>
</evidence>
<proteinExistence type="inferred from homology"/>
<dbReference type="Pfam" id="PF00474">
    <property type="entry name" value="SSF"/>
    <property type="match status" value="1"/>
</dbReference>
<feature type="transmembrane region" description="Helical" evidence="9">
    <location>
        <begin position="6"/>
        <end position="22"/>
    </location>
</feature>
<dbReference type="PROSITE" id="PS50283">
    <property type="entry name" value="NA_SOLUT_SYMP_3"/>
    <property type="match status" value="1"/>
</dbReference>
<keyword evidence="7 9" id="KW-0472">Membrane</keyword>
<name>A0A7W4H4D0_9GAMM</name>
<dbReference type="EMBL" id="JACJFN010000003">
    <property type="protein sequence ID" value="MBB1520404.1"/>
    <property type="molecule type" value="Genomic_DNA"/>
</dbReference>
<gene>
    <name evidence="10" type="ORF">H3H45_14220</name>
</gene>
<feature type="transmembrane region" description="Helical" evidence="9">
    <location>
        <begin position="393"/>
        <end position="411"/>
    </location>
</feature>
<dbReference type="GO" id="GO:0005886">
    <property type="term" value="C:plasma membrane"/>
    <property type="evidence" value="ECO:0007669"/>
    <property type="project" value="TreeGrafter"/>
</dbReference>
<feature type="transmembrane region" description="Helical" evidence="9">
    <location>
        <begin position="360"/>
        <end position="381"/>
    </location>
</feature>
<evidence type="ECO:0000256" key="2">
    <source>
        <dbReference type="ARBA" id="ARBA00006434"/>
    </source>
</evidence>
<feature type="transmembrane region" description="Helical" evidence="9">
    <location>
        <begin position="42"/>
        <end position="64"/>
    </location>
</feature>
<evidence type="ECO:0000256" key="8">
    <source>
        <dbReference type="RuleBase" id="RU362091"/>
    </source>
</evidence>
<feature type="transmembrane region" description="Helical" evidence="9">
    <location>
        <begin position="418"/>
        <end position="437"/>
    </location>
</feature>
<feature type="transmembrane region" description="Helical" evidence="9">
    <location>
        <begin position="155"/>
        <end position="175"/>
    </location>
</feature>
<evidence type="ECO:0000256" key="5">
    <source>
        <dbReference type="ARBA" id="ARBA00022847"/>
    </source>
</evidence>
<evidence type="ECO:0000313" key="10">
    <source>
        <dbReference type="EMBL" id="MBB1520404.1"/>
    </source>
</evidence>
<comment type="caution">
    <text evidence="10">The sequence shown here is derived from an EMBL/GenBank/DDBJ whole genome shotgun (WGS) entry which is preliminary data.</text>
</comment>
<feature type="transmembrane region" description="Helical" evidence="9">
    <location>
        <begin position="226"/>
        <end position="243"/>
    </location>
</feature>
<dbReference type="InterPro" id="IPR038377">
    <property type="entry name" value="Na/Glc_symporter_sf"/>
</dbReference>
<evidence type="ECO:0000256" key="6">
    <source>
        <dbReference type="ARBA" id="ARBA00022989"/>
    </source>
</evidence>
<keyword evidence="3" id="KW-0813">Transport</keyword>
<accession>A0A7W4H4D0</accession>
<dbReference type="RefSeq" id="WP_182834390.1">
    <property type="nucleotide sequence ID" value="NZ_JACJFN010000003.1"/>
</dbReference>
<sequence>MLIWFVALYLLVTVGIGFYAATRVKNSRDFAAGGRSMGFPIVAAMVFATWFGSEAVLGIPATFIEEGFAGIIEDPFGSFGCLMLVGLIIARPLYRMNLLTIGDYFRKRFGPNVELIISLVIVASYLGWIAAQLTALGLVFNVISDGAISTTQGMFLGTFVVLLYTLFGGMWSVALTDFFQMIIIVAGLVYLTWLIGDMAGGVDVVVSKAASEGKFTFIHSFEPKDIVAFIGAAVTLMLGSIPQQDVYARVMSAKTENIAARASMFGAGFYLCFCMLPIFLAYAASIIDPEMVKRWLAEDAQMILPHLILEKTPLFAQIMFFGALLSAIMSTASGTLLAPSVTFTENVLKRFVPVMSDKQFLLAMRISIVVCAIATLSFALYSDASIYEMVGNAYKVTLVAAVVPLFAGLFWKRATTQGALFAIVFGLASWIYLEYSLTDEAFWPPQLAGLLFSMAGMLIGTLLPQWSSNRSNTLVTQPE</sequence>
<evidence type="ECO:0000256" key="7">
    <source>
        <dbReference type="ARBA" id="ARBA00023136"/>
    </source>
</evidence>
<dbReference type="PANTHER" id="PTHR48086:SF7">
    <property type="entry name" value="SODIUM-SOLUTE SYMPORTER-RELATED"/>
    <property type="match status" value="1"/>
</dbReference>
<feature type="transmembrane region" description="Helical" evidence="9">
    <location>
        <begin position="76"/>
        <end position="94"/>
    </location>
</feature>
<comment type="subcellular location">
    <subcellularLocation>
        <location evidence="1">Membrane</location>
        <topology evidence="1">Multi-pass membrane protein</topology>
    </subcellularLocation>
</comment>
<keyword evidence="5" id="KW-0769">Symport</keyword>
<dbReference type="GO" id="GO:0015293">
    <property type="term" value="F:symporter activity"/>
    <property type="evidence" value="ECO:0007669"/>
    <property type="project" value="UniProtKB-KW"/>
</dbReference>
<comment type="similarity">
    <text evidence="2 8">Belongs to the sodium:solute symporter (SSF) (TC 2.A.21) family.</text>
</comment>
<dbReference type="Gene3D" id="1.20.1730.10">
    <property type="entry name" value="Sodium/glucose cotransporter"/>
    <property type="match status" value="1"/>
</dbReference>
<keyword evidence="6 9" id="KW-1133">Transmembrane helix</keyword>
<evidence type="ECO:0000256" key="4">
    <source>
        <dbReference type="ARBA" id="ARBA00022692"/>
    </source>
</evidence>
<organism evidence="10 11">
    <name type="scientific">Aquipseudomonas guryensis</name>
    <dbReference type="NCBI Taxonomy" id="2759165"/>
    <lineage>
        <taxon>Bacteria</taxon>
        <taxon>Pseudomonadati</taxon>
        <taxon>Pseudomonadota</taxon>
        <taxon>Gammaproteobacteria</taxon>
        <taxon>Pseudomonadales</taxon>
        <taxon>Pseudomonadaceae</taxon>
        <taxon>Aquipseudomonas</taxon>
    </lineage>
</organism>
<evidence type="ECO:0000256" key="1">
    <source>
        <dbReference type="ARBA" id="ARBA00004141"/>
    </source>
</evidence>
<dbReference type="CDD" id="cd11474">
    <property type="entry name" value="SLC5sbd_CHT"/>
    <property type="match status" value="1"/>
</dbReference>
<dbReference type="PANTHER" id="PTHR48086">
    <property type="entry name" value="SODIUM/PROLINE SYMPORTER-RELATED"/>
    <property type="match status" value="1"/>
</dbReference>
<dbReference type="InterPro" id="IPR050277">
    <property type="entry name" value="Sodium:Solute_Symporter"/>
</dbReference>
<dbReference type="Proteomes" id="UP000581189">
    <property type="component" value="Unassembled WGS sequence"/>
</dbReference>
<evidence type="ECO:0000256" key="3">
    <source>
        <dbReference type="ARBA" id="ARBA00022448"/>
    </source>
</evidence>
<feature type="transmembrane region" description="Helical" evidence="9">
    <location>
        <begin position="264"/>
        <end position="287"/>
    </location>
</feature>
<feature type="transmembrane region" description="Helical" evidence="9">
    <location>
        <begin position="443"/>
        <end position="463"/>
    </location>
</feature>
<feature type="transmembrane region" description="Helical" evidence="9">
    <location>
        <begin position="182"/>
        <end position="206"/>
    </location>
</feature>
<dbReference type="AlphaFoldDB" id="A0A7W4H4D0"/>
<protein>
    <submittedName>
        <fullName evidence="10">Sodium:solute symporter family protein</fullName>
    </submittedName>
</protein>
<feature type="transmembrane region" description="Helical" evidence="9">
    <location>
        <begin position="314"/>
        <end position="339"/>
    </location>
</feature>
<keyword evidence="4 9" id="KW-0812">Transmembrane</keyword>
<reference evidence="10 11" key="1">
    <citation type="submission" date="2020-08" db="EMBL/GenBank/DDBJ databases">
        <authorList>
            <person name="Kim C.M."/>
        </authorList>
    </citation>
    <scope>NUCLEOTIDE SEQUENCE [LARGE SCALE GENOMIC DNA]</scope>
    <source>
        <strain evidence="10 11">SR9</strain>
    </source>
</reference>